<gene>
    <name evidence="1" type="ORF">FOZ63_033841</name>
</gene>
<evidence type="ECO:0000313" key="2">
    <source>
        <dbReference type="Proteomes" id="UP000553632"/>
    </source>
</evidence>
<dbReference type="AlphaFoldDB" id="A0A7J6PT90"/>
<dbReference type="EMBL" id="JABANO010038247">
    <property type="protein sequence ID" value="KAF4698870.1"/>
    <property type="molecule type" value="Genomic_DNA"/>
</dbReference>
<proteinExistence type="predicted"/>
<protein>
    <submittedName>
        <fullName evidence="1">Uncharacterized protein</fullName>
    </submittedName>
</protein>
<accession>A0A7J6PT90</accession>
<comment type="caution">
    <text evidence="1">The sequence shown here is derived from an EMBL/GenBank/DDBJ whole genome shotgun (WGS) entry which is preliminary data.</text>
</comment>
<reference evidence="1 2" key="1">
    <citation type="submission" date="2020-04" db="EMBL/GenBank/DDBJ databases">
        <title>Perkinsus olseni comparative genomics.</title>
        <authorList>
            <person name="Bogema D.R."/>
        </authorList>
    </citation>
    <scope>NUCLEOTIDE SEQUENCE [LARGE SCALE GENOMIC DNA]</scope>
    <source>
        <strain evidence="1 2">ATCC PRA-207</strain>
    </source>
</reference>
<organism evidence="1 2">
    <name type="scientific">Perkinsus olseni</name>
    <name type="common">Perkinsus atlanticus</name>
    <dbReference type="NCBI Taxonomy" id="32597"/>
    <lineage>
        <taxon>Eukaryota</taxon>
        <taxon>Sar</taxon>
        <taxon>Alveolata</taxon>
        <taxon>Perkinsozoa</taxon>
        <taxon>Perkinsea</taxon>
        <taxon>Perkinsida</taxon>
        <taxon>Perkinsidae</taxon>
        <taxon>Perkinsus</taxon>
    </lineage>
</organism>
<name>A0A7J6PT90_PEROL</name>
<dbReference type="Proteomes" id="UP000553632">
    <property type="component" value="Unassembled WGS sequence"/>
</dbReference>
<evidence type="ECO:0000313" key="1">
    <source>
        <dbReference type="EMBL" id="KAF4698870.1"/>
    </source>
</evidence>
<keyword evidence="2" id="KW-1185">Reference proteome</keyword>
<sequence>LPVRYTKVKGRFGQPGYFDVNFTDYDQPRRFTRLMPVSMFDIPLRGDPPQAEFYNFTEAGVLNDGIVRRFKGMVNGSMIKPEAFFFKLPTDSTQYGLLFSSGTSFMLYRTDEVALRDHDILPPW</sequence>
<feature type="non-terminal residue" evidence="1">
    <location>
        <position position="124"/>
    </location>
</feature>